<keyword evidence="6" id="KW-1185">Reference proteome</keyword>
<sequence length="274" mass="29152">MNDAVNRSSTAVKSVVQVRHASSSAQDALMNSSQSPVGAALSLTNVEYRYAGNRAGDGQPAGLGPLTLSIQPGEFVCVVGPSGSGKSTLLGLLSGFLKPQQGQMTLSGRELSGPVPELTLVQQEHALFPWLTVLGNVGFGLKTRHLSRQEQERRALAALKQVGLEEYAPRRIHQLSGGQRQRVSLARALAVQPSLLLLDEPFSALDVTTRHQLGEELLGIWLTQGSTVLFVTHNLDEALSLGQRVVALRGGQLALDAPAQDLTLQDLKASLESA</sequence>
<dbReference type="InterPro" id="IPR050166">
    <property type="entry name" value="ABC_transporter_ATP-bind"/>
</dbReference>
<reference evidence="5" key="1">
    <citation type="journal article" date="2014" name="Int. J. Syst. Evol. Microbiol.">
        <title>Complete genome sequence of Corynebacterium casei LMG S-19264T (=DSM 44701T), isolated from a smear-ripened cheese.</title>
        <authorList>
            <consortium name="US DOE Joint Genome Institute (JGI-PGF)"/>
            <person name="Walter F."/>
            <person name="Albersmeier A."/>
            <person name="Kalinowski J."/>
            <person name="Ruckert C."/>
        </authorList>
    </citation>
    <scope>NUCLEOTIDE SEQUENCE</scope>
    <source>
        <strain evidence="5">JCM 31311</strain>
    </source>
</reference>
<dbReference type="EMBL" id="BMQL01000002">
    <property type="protein sequence ID" value="GGQ97700.1"/>
    <property type="molecule type" value="Genomic_DNA"/>
</dbReference>
<dbReference type="InterPro" id="IPR017871">
    <property type="entry name" value="ABC_transporter-like_CS"/>
</dbReference>
<dbReference type="Gene3D" id="3.40.50.300">
    <property type="entry name" value="P-loop containing nucleotide triphosphate hydrolases"/>
    <property type="match status" value="1"/>
</dbReference>
<comment type="caution">
    <text evidence="5">The sequence shown here is derived from an EMBL/GenBank/DDBJ whole genome shotgun (WGS) entry which is preliminary data.</text>
</comment>
<proteinExistence type="predicted"/>
<accession>A0A918F0V6</accession>
<evidence type="ECO:0000313" key="6">
    <source>
        <dbReference type="Proteomes" id="UP000603865"/>
    </source>
</evidence>
<dbReference type="InterPro" id="IPR003593">
    <property type="entry name" value="AAA+_ATPase"/>
</dbReference>
<dbReference type="GO" id="GO:0005524">
    <property type="term" value="F:ATP binding"/>
    <property type="evidence" value="ECO:0007669"/>
    <property type="project" value="UniProtKB-KW"/>
</dbReference>
<name>A0A918F0V6_9DEIO</name>
<dbReference type="SUPFAM" id="SSF52540">
    <property type="entry name" value="P-loop containing nucleoside triphosphate hydrolases"/>
    <property type="match status" value="1"/>
</dbReference>
<reference evidence="5" key="2">
    <citation type="submission" date="2020-09" db="EMBL/GenBank/DDBJ databases">
        <authorList>
            <person name="Sun Q."/>
            <person name="Ohkuma M."/>
        </authorList>
    </citation>
    <scope>NUCLEOTIDE SEQUENCE</scope>
    <source>
        <strain evidence="5">JCM 31311</strain>
    </source>
</reference>
<dbReference type="GO" id="GO:0016887">
    <property type="term" value="F:ATP hydrolysis activity"/>
    <property type="evidence" value="ECO:0007669"/>
    <property type="project" value="InterPro"/>
</dbReference>
<dbReference type="PANTHER" id="PTHR42788:SF13">
    <property type="entry name" value="ALIPHATIC SULFONATES IMPORT ATP-BINDING PROTEIN SSUB"/>
    <property type="match status" value="1"/>
</dbReference>
<evidence type="ECO:0000259" key="4">
    <source>
        <dbReference type="PROSITE" id="PS50893"/>
    </source>
</evidence>
<dbReference type="Proteomes" id="UP000603865">
    <property type="component" value="Unassembled WGS sequence"/>
</dbReference>
<gene>
    <name evidence="5" type="ORF">GCM10008957_07740</name>
</gene>
<organism evidence="5 6">
    <name type="scientific">Deinococcus ruber</name>
    <dbReference type="NCBI Taxonomy" id="1848197"/>
    <lineage>
        <taxon>Bacteria</taxon>
        <taxon>Thermotogati</taxon>
        <taxon>Deinococcota</taxon>
        <taxon>Deinococci</taxon>
        <taxon>Deinococcales</taxon>
        <taxon>Deinococcaceae</taxon>
        <taxon>Deinococcus</taxon>
    </lineage>
</organism>
<dbReference type="Pfam" id="PF00005">
    <property type="entry name" value="ABC_tran"/>
    <property type="match status" value="1"/>
</dbReference>
<dbReference type="PROSITE" id="PS00211">
    <property type="entry name" value="ABC_TRANSPORTER_1"/>
    <property type="match status" value="1"/>
</dbReference>
<protein>
    <submittedName>
        <fullName evidence="5">ABC transporter ATP-binding protein</fullName>
    </submittedName>
</protein>
<keyword evidence="2" id="KW-0547">Nucleotide-binding</keyword>
<dbReference type="PANTHER" id="PTHR42788">
    <property type="entry name" value="TAURINE IMPORT ATP-BINDING PROTEIN-RELATED"/>
    <property type="match status" value="1"/>
</dbReference>
<dbReference type="InterPro" id="IPR027417">
    <property type="entry name" value="P-loop_NTPase"/>
</dbReference>
<dbReference type="SMART" id="SM00382">
    <property type="entry name" value="AAA"/>
    <property type="match status" value="1"/>
</dbReference>
<evidence type="ECO:0000256" key="2">
    <source>
        <dbReference type="ARBA" id="ARBA00022741"/>
    </source>
</evidence>
<dbReference type="InterPro" id="IPR003439">
    <property type="entry name" value="ABC_transporter-like_ATP-bd"/>
</dbReference>
<dbReference type="CDD" id="cd03293">
    <property type="entry name" value="ABC_NrtD_SsuB_transporters"/>
    <property type="match status" value="1"/>
</dbReference>
<keyword evidence="1" id="KW-0813">Transport</keyword>
<keyword evidence="3 5" id="KW-0067">ATP-binding</keyword>
<feature type="domain" description="ABC transporter" evidence="4">
    <location>
        <begin position="41"/>
        <end position="273"/>
    </location>
</feature>
<evidence type="ECO:0000313" key="5">
    <source>
        <dbReference type="EMBL" id="GGQ97700.1"/>
    </source>
</evidence>
<dbReference type="PROSITE" id="PS50893">
    <property type="entry name" value="ABC_TRANSPORTER_2"/>
    <property type="match status" value="1"/>
</dbReference>
<dbReference type="AlphaFoldDB" id="A0A918F0V6"/>
<evidence type="ECO:0000256" key="3">
    <source>
        <dbReference type="ARBA" id="ARBA00022840"/>
    </source>
</evidence>
<evidence type="ECO:0000256" key="1">
    <source>
        <dbReference type="ARBA" id="ARBA00022448"/>
    </source>
</evidence>